<evidence type="ECO:0000313" key="3">
    <source>
        <dbReference type="Proteomes" id="UP000282322"/>
    </source>
</evidence>
<dbReference type="PANTHER" id="PTHR43546:SF8">
    <property type="entry name" value="METALLO-BETA-LACTAMASE DOMAIN-CONTAINING PROTEIN"/>
    <property type="match status" value="1"/>
</dbReference>
<reference evidence="2 3" key="1">
    <citation type="submission" date="2018-11" db="EMBL/GenBank/DDBJ databases">
        <title>Taxonoimc description of Halomarina strain SPP-AMP-1.</title>
        <authorList>
            <person name="Pal Y."/>
            <person name="Srinivasana K."/>
            <person name="Verma A."/>
            <person name="Kumar P."/>
        </authorList>
    </citation>
    <scope>NUCLEOTIDE SEQUENCE [LARGE SCALE GENOMIC DNA]</scope>
    <source>
        <strain evidence="2 3">SPP-AMP-1</strain>
    </source>
</reference>
<organism evidence="2 3">
    <name type="scientific">Halocatena pleomorpha</name>
    <dbReference type="NCBI Taxonomy" id="1785090"/>
    <lineage>
        <taxon>Archaea</taxon>
        <taxon>Methanobacteriati</taxon>
        <taxon>Methanobacteriota</taxon>
        <taxon>Stenosarchaea group</taxon>
        <taxon>Halobacteria</taxon>
        <taxon>Halobacteriales</taxon>
        <taxon>Natronomonadaceae</taxon>
        <taxon>Halocatena</taxon>
    </lineage>
</organism>
<dbReference type="Proteomes" id="UP000282322">
    <property type="component" value="Unassembled WGS sequence"/>
</dbReference>
<gene>
    <name evidence="2" type="ORF">EIK79_08490</name>
</gene>
<dbReference type="SUPFAM" id="SSF56281">
    <property type="entry name" value="Metallo-hydrolase/oxidoreductase"/>
    <property type="match status" value="1"/>
</dbReference>
<dbReference type="InterPro" id="IPR036866">
    <property type="entry name" value="RibonucZ/Hydroxyglut_hydro"/>
</dbReference>
<dbReference type="PANTHER" id="PTHR43546">
    <property type="entry name" value="UPF0173 METAL-DEPENDENT HYDROLASE MJ1163-RELATED"/>
    <property type="match status" value="1"/>
</dbReference>
<feature type="region of interest" description="Disordered" evidence="1">
    <location>
        <begin position="39"/>
        <end position="67"/>
    </location>
</feature>
<dbReference type="AlphaFoldDB" id="A0A3P3RC39"/>
<dbReference type="Pfam" id="PF13483">
    <property type="entry name" value="Lactamase_B_3"/>
    <property type="match status" value="1"/>
</dbReference>
<dbReference type="RefSeq" id="WP_124954694.1">
    <property type="nucleotide sequence ID" value="NZ_RRCH01000017.1"/>
</dbReference>
<accession>A0A3P3RC39</accession>
<protein>
    <submittedName>
        <fullName evidence="2">MBL fold metallo-hydrolase</fullName>
    </submittedName>
</protein>
<evidence type="ECO:0000256" key="1">
    <source>
        <dbReference type="SAM" id="MobiDB-lite"/>
    </source>
</evidence>
<dbReference type="InterPro" id="IPR050114">
    <property type="entry name" value="UPF0173_UPF0282_UlaG_hydrolase"/>
</dbReference>
<comment type="caution">
    <text evidence="2">The sequence shown here is derived from an EMBL/GenBank/DDBJ whole genome shotgun (WGS) entry which is preliminary data.</text>
</comment>
<name>A0A3P3RC39_9EURY</name>
<dbReference type="EMBL" id="RRCH01000017">
    <property type="protein sequence ID" value="RRJ31036.1"/>
    <property type="molecule type" value="Genomic_DNA"/>
</dbReference>
<sequence length="268" mass="29134">MTVTHTGYVFDWLGYATLRLETPDGFVAYFDPGRYGVLTGEWSPEQPPEASQNTDHSTAHPSGAEYDARDGDLVCVTHNHHYDSDGIERVAHPDATVVIYDGVDASGIDRDVRPVSDLQYDVQRIETGDKLALDTGVVRSIPAYNDPDGPNTHADGTPLHPRGFGCGYHLTIDGVSVFWPGDTDVIDAHERVELSPSDATTDLSVFVPPIGRSFTMDRREAAELAARLDPDLVLPIHYNTFAALEADSGAFAADVARNGIPVGLDEDW</sequence>
<feature type="compositionally biased region" description="Polar residues" evidence="1">
    <location>
        <begin position="49"/>
        <end position="60"/>
    </location>
</feature>
<dbReference type="Gene3D" id="3.60.15.10">
    <property type="entry name" value="Ribonuclease Z/Hydroxyacylglutathione hydrolase-like"/>
    <property type="match status" value="1"/>
</dbReference>
<dbReference type="OrthoDB" id="337606at2157"/>
<evidence type="ECO:0000313" key="2">
    <source>
        <dbReference type="EMBL" id="RRJ31036.1"/>
    </source>
</evidence>
<keyword evidence="3" id="KW-1185">Reference proteome</keyword>
<proteinExistence type="predicted"/>